<organism evidence="2 3">
    <name type="scientific">Polarella glacialis</name>
    <name type="common">Dinoflagellate</name>
    <dbReference type="NCBI Taxonomy" id="89957"/>
    <lineage>
        <taxon>Eukaryota</taxon>
        <taxon>Sar</taxon>
        <taxon>Alveolata</taxon>
        <taxon>Dinophyceae</taxon>
        <taxon>Suessiales</taxon>
        <taxon>Suessiaceae</taxon>
        <taxon>Polarella</taxon>
    </lineage>
</organism>
<evidence type="ECO:0000313" key="2">
    <source>
        <dbReference type="EMBL" id="CAE8722044.1"/>
    </source>
</evidence>
<dbReference type="GO" id="GO:0017119">
    <property type="term" value="C:Golgi transport complex"/>
    <property type="evidence" value="ECO:0007669"/>
    <property type="project" value="InterPro"/>
</dbReference>
<dbReference type="PANTHER" id="PTHR13228:SF3">
    <property type="entry name" value="CONSERVED OLIGOMERIC GOLGI COMPLEX SUBUNIT 5"/>
    <property type="match status" value="1"/>
</dbReference>
<dbReference type="PANTHER" id="PTHR13228">
    <property type="entry name" value="CONSERVED OLIGOMERIC GOLGI COMPLEX COMPONENT 5"/>
    <property type="match status" value="1"/>
</dbReference>
<evidence type="ECO:0000259" key="1">
    <source>
        <dbReference type="Pfam" id="PF20649"/>
    </source>
</evidence>
<dbReference type="GO" id="GO:0006891">
    <property type="term" value="P:intra-Golgi vesicle-mediated transport"/>
    <property type="evidence" value="ECO:0007669"/>
    <property type="project" value="InterPro"/>
</dbReference>
<dbReference type="Proteomes" id="UP000626109">
    <property type="component" value="Unassembled WGS sequence"/>
</dbReference>
<dbReference type="InterPro" id="IPR019465">
    <property type="entry name" value="Cog5"/>
</dbReference>
<name>A0A813L5T6_POLGL</name>
<dbReference type="AlphaFoldDB" id="A0A813L5T6"/>
<evidence type="ECO:0000313" key="3">
    <source>
        <dbReference type="Proteomes" id="UP000626109"/>
    </source>
</evidence>
<feature type="domain" description="Conserved oligomeric Golgi complex subunit 5 helical" evidence="1">
    <location>
        <begin position="8"/>
        <end position="171"/>
    </location>
</feature>
<protein>
    <recommendedName>
        <fullName evidence="1">Conserved oligomeric Golgi complex subunit 5 helical domain-containing protein</fullName>
    </recommendedName>
</protein>
<proteinExistence type="predicted"/>
<accession>A0A813L5T6</accession>
<feature type="non-terminal residue" evidence="2">
    <location>
        <position position="1"/>
    </location>
</feature>
<dbReference type="InterPro" id="IPR048485">
    <property type="entry name" value="COG5_helical"/>
</dbReference>
<comment type="caution">
    <text evidence="2">The sequence shown here is derived from an EMBL/GenBank/DDBJ whole genome shotgun (WGS) entry which is preliminary data.</text>
</comment>
<reference evidence="2" key="1">
    <citation type="submission" date="2021-02" db="EMBL/GenBank/DDBJ databases">
        <authorList>
            <person name="Dougan E. K."/>
            <person name="Rhodes N."/>
            <person name="Thang M."/>
            <person name="Chan C."/>
        </authorList>
    </citation>
    <scope>NUCLEOTIDE SEQUENCE</scope>
</reference>
<dbReference type="EMBL" id="CAJNNW010034229">
    <property type="protein sequence ID" value="CAE8722044.1"/>
    <property type="molecule type" value="Genomic_DNA"/>
</dbReference>
<sequence>MSSQESNLEKVELLRPEVLWIRDCGIRVRRQSEEDLKTGVRQGNQIALSVALQVFFNLQSLWPQLKKVSAELLEEFAQAPLPAGACFHQGLEVNLQVLVAQTMRVHLLDELVQAKSDPLTHRSFQSVLEADGVASLTAYFWNEATAAFKSKFAKVCQDRSYKRTLIAECPK</sequence>
<dbReference type="Pfam" id="PF20649">
    <property type="entry name" value="COG5_C"/>
    <property type="match status" value="1"/>
</dbReference>
<gene>
    <name evidence="2" type="ORF">PGLA2088_LOCUS42292</name>
</gene>